<keyword evidence="2" id="KW-0547">Nucleotide-binding</keyword>
<dbReference type="InterPro" id="IPR005129">
    <property type="entry name" value="GTPase_ArgK"/>
</dbReference>
<evidence type="ECO:0000313" key="7">
    <source>
        <dbReference type="EMBL" id="KPK71441.1"/>
    </source>
</evidence>
<dbReference type="Pfam" id="PF03308">
    <property type="entry name" value="MeaB"/>
    <property type="match status" value="1"/>
</dbReference>
<feature type="domain" description="AAA+ ATPase" evidence="6">
    <location>
        <begin position="40"/>
        <end position="243"/>
    </location>
</feature>
<keyword evidence="5" id="KW-0143">Chaperone</keyword>
<keyword evidence="3" id="KW-0378">Hydrolase</keyword>
<evidence type="ECO:0000256" key="1">
    <source>
        <dbReference type="ARBA" id="ARBA00009625"/>
    </source>
</evidence>
<evidence type="ECO:0000256" key="3">
    <source>
        <dbReference type="ARBA" id="ARBA00022801"/>
    </source>
</evidence>
<dbReference type="InterPro" id="IPR052040">
    <property type="entry name" value="GTPase/Isobutyryl-CoA_mutase"/>
</dbReference>
<proteinExistence type="inferred from homology"/>
<comment type="caution">
    <text evidence="7">The sequence shown here is derived from an EMBL/GenBank/DDBJ whole genome shotgun (WGS) entry which is preliminary data.</text>
</comment>
<evidence type="ECO:0000256" key="4">
    <source>
        <dbReference type="ARBA" id="ARBA00023134"/>
    </source>
</evidence>
<dbReference type="PANTHER" id="PTHR43087:SF1">
    <property type="entry name" value="LAO_AO TRANSPORT SYSTEM ATPASE"/>
    <property type="match status" value="1"/>
</dbReference>
<dbReference type="Gene3D" id="3.40.50.300">
    <property type="entry name" value="P-loop containing nucleotide triphosphate hydrolases"/>
    <property type="match status" value="1"/>
</dbReference>
<dbReference type="Proteomes" id="UP000051096">
    <property type="component" value="Unassembled WGS sequence"/>
</dbReference>
<accession>A0A0S8GFR2</accession>
<gene>
    <name evidence="7" type="ORF">AMJ87_07250</name>
</gene>
<reference evidence="7 8" key="1">
    <citation type="journal article" date="2015" name="Microbiome">
        <title>Genomic resolution of linkages in carbon, nitrogen, and sulfur cycling among widespread estuary sediment bacteria.</title>
        <authorList>
            <person name="Baker B.J."/>
            <person name="Lazar C.S."/>
            <person name="Teske A.P."/>
            <person name="Dick G.J."/>
        </authorList>
    </citation>
    <scope>NUCLEOTIDE SEQUENCE [LARGE SCALE GENOMIC DNA]</scope>
    <source>
        <strain evidence="7">SM23_60</strain>
    </source>
</reference>
<dbReference type="NCBIfam" id="TIGR00750">
    <property type="entry name" value="lao"/>
    <property type="match status" value="1"/>
</dbReference>
<protein>
    <submittedName>
        <fullName evidence="7">GTPase</fullName>
    </submittedName>
</protein>
<keyword evidence="4" id="KW-0342">GTP-binding</keyword>
<dbReference type="CDD" id="cd03114">
    <property type="entry name" value="MMAA-like"/>
    <property type="match status" value="1"/>
</dbReference>
<dbReference type="PATRIC" id="fig|1703780.3.peg.171"/>
<dbReference type="GO" id="GO:0005525">
    <property type="term" value="F:GTP binding"/>
    <property type="evidence" value="ECO:0007669"/>
    <property type="project" value="UniProtKB-KW"/>
</dbReference>
<dbReference type="PANTHER" id="PTHR43087">
    <property type="entry name" value="LYSINE/ARGININE/ORNITHINE TRANSPORT SYSTEM KINASE"/>
    <property type="match status" value="1"/>
</dbReference>
<evidence type="ECO:0000256" key="5">
    <source>
        <dbReference type="ARBA" id="ARBA00023186"/>
    </source>
</evidence>
<evidence type="ECO:0000259" key="6">
    <source>
        <dbReference type="SMART" id="SM00382"/>
    </source>
</evidence>
<dbReference type="InterPro" id="IPR003593">
    <property type="entry name" value="AAA+_ATPase"/>
</dbReference>
<dbReference type="GO" id="GO:0003924">
    <property type="term" value="F:GTPase activity"/>
    <property type="evidence" value="ECO:0007669"/>
    <property type="project" value="InterPro"/>
</dbReference>
<dbReference type="AlphaFoldDB" id="A0A0S8GFR2"/>
<comment type="similarity">
    <text evidence="1">Belongs to the SIMIBI class G3E GTPase family. ArgK/MeaB subfamily.</text>
</comment>
<dbReference type="SMART" id="SM00382">
    <property type="entry name" value="AAA"/>
    <property type="match status" value="1"/>
</dbReference>
<evidence type="ECO:0000256" key="2">
    <source>
        <dbReference type="ARBA" id="ARBA00022741"/>
    </source>
</evidence>
<dbReference type="SUPFAM" id="SSF52540">
    <property type="entry name" value="P-loop containing nucleoside triphosphate hydrolases"/>
    <property type="match status" value="1"/>
</dbReference>
<sequence>MNTMKSLLRGDKRAIAQTISAVENGTSTKILEKLYRHTGHAFHVGITGPPGAGKSTLVNAIAAELLKQKEKIGIIAVDPTSPFSGGALLGDRVRMTDLALHKNVYIRSMASRGSLGGLAKKTKDVALVLDAAGMDFILIETIGVGQVELDIAQVCDTTIVVLVPESGDSIQALKAGLLEIADIIVVNKGDREGSERLLSELKFALELREQIAGWHFPILKTVATTHEGVAALVTEINQHRKYLESSGQLEKQRKMKISKYLHELVEERIRSHLRKNIIRESELARMVDKVYRRELNPYVIASRITRRIVKTPREVV</sequence>
<organism evidence="7 8">
    <name type="scientific">candidate division WOR_3 bacterium SM23_60</name>
    <dbReference type="NCBI Taxonomy" id="1703780"/>
    <lineage>
        <taxon>Bacteria</taxon>
        <taxon>Bacteria division WOR-3</taxon>
    </lineage>
</organism>
<evidence type="ECO:0000313" key="8">
    <source>
        <dbReference type="Proteomes" id="UP000051096"/>
    </source>
</evidence>
<dbReference type="EMBL" id="LJUO01000062">
    <property type="protein sequence ID" value="KPK71441.1"/>
    <property type="molecule type" value="Genomic_DNA"/>
</dbReference>
<dbReference type="InterPro" id="IPR027417">
    <property type="entry name" value="P-loop_NTPase"/>
</dbReference>
<name>A0A0S8GFR2_UNCW3</name>